<accession>A0AAV9U6Y2</accession>
<gene>
    <name evidence="1" type="ORF">TWF730_002701</name>
</gene>
<name>A0AAV9U6Y2_9PEZI</name>
<reference evidence="1 2" key="1">
    <citation type="submission" date="2019-10" db="EMBL/GenBank/DDBJ databases">
        <authorList>
            <person name="Palmer J.M."/>
        </authorList>
    </citation>
    <scope>NUCLEOTIDE SEQUENCE [LARGE SCALE GENOMIC DNA]</scope>
    <source>
        <strain evidence="1 2">TWF730</strain>
    </source>
</reference>
<evidence type="ECO:0000313" key="2">
    <source>
        <dbReference type="Proteomes" id="UP001373714"/>
    </source>
</evidence>
<dbReference type="EMBL" id="JAVHNS010000013">
    <property type="protein sequence ID" value="KAK6337295.1"/>
    <property type="molecule type" value="Genomic_DNA"/>
</dbReference>
<comment type="caution">
    <text evidence="1">The sequence shown here is derived from an EMBL/GenBank/DDBJ whole genome shotgun (WGS) entry which is preliminary data.</text>
</comment>
<organism evidence="1 2">
    <name type="scientific">Orbilia blumenaviensis</name>
    <dbReference type="NCBI Taxonomy" id="1796055"/>
    <lineage>
        <taxon>Eukaryota</taxon>
        <taxon>Fungi</taxon>
        <taxon>Dikarya</taxon>
        <taxon>Ascomycota</taxon>
        <taxon>Pezizomycotina</taxon>
        <taxon>Orbiliomycetes</taxon>
        <taxon>Orbiliales</taxon>
        <taxon>Orbiliaceae</taxon>
        <taxon>Orbilia</taxon>
    </lineage>
</organism>
<keyword evidence="2" id="KW-1185">Reference proteome</keyword>
<evidence type="ECO:0000313" key="1">
    <source>
        <dbReference type="EMBL" id="KAK6337295.1"/>
    </source>
</evidence>
<proteinExistence type="predicted"/>
<protein>
    <submittedName>
        <fullName evidence="1">Uncharacterized protein</fullName>
    </submittedName>
</protein>
<dbReference type="Proteomes" id="UP001373714">
    <property type="component" value="Unassembled WGS sequence"/>
</dbReference>
<dbReference type="AlphaFoldDB" id="A0AAV9U6Y2"/>
<sequence>MAEVAVLGPLARGAWSLYQMFDGYKRLDKLIDAFAQQLRMVGSSIESLQENVKEQRRKRLEHPELQGSDSIDRDMGELLEGVNEINEKTERFFKKNKIAFEDGKSQITGVQRGPRAFFLQNHIKEEILILRDRYCTVKCRIDSINQSLTQQMIRELNSHRLSGDQDRVTEGRLRERGLLTYPRTTPIEPASKPPSETTQAVNPGQTTAIFKAGNSFISEDELRHRVQNKHTESQEYLFRLFRKDLESYPADLEHFRLGYLLNKIWSWLSIGEWPSERISYARNYIKLMKSGWLLGEIIERFPVSSVNSKANIGTLTESYLLDIQETIINRHPNGRMPPSVADIEEIPEFKQICRLELDTQGHVLQPGLLLDHTRGIDGVNLNGETVAQTIRRKPLPPRIRPNQFNLVSESDVAFERTFLDYGGQAGKTRHIKVRRNSRGLAGDISSGRLEGDIIIIEDQTIEHKTDLENGIAIQSREVTRTGDPNYNKSQTMFTPEFYRSKDDSGGSMGNSGGKVYLRRLHHGKYVPENKEFAFSKTG</sequence>